<dbReference type="Pfam" id="PF10022">
    <property type="entry name" value="DUF2264"/>
    <property type="match status" value="1"/>
</dbReference>
<feature type="compositionally biased region" description="Low complexity" evidence="1">
    <location>
        <begin position="529"/>
        <end position="543"/>
    </location>
</feature>
<dbReference type="PANTHER" id="PTHR35339:SF4">
    <property type="entry name" value="LINALOOL DEHYDRATASE_ISOMERASE DOMAIN-CONTAINING PROTEIN"/>
    <property type="match status" value="1"/>
</dbReference>
<dbReference type="EMBL" id="CP107906">
    <property type="protein sequence ID" value="WUG92176.1"/>
    <property type="molecule type" value="Genomic_DNA"/>
</dbReference>
<sequence>MSAPHVSLPDPTHLPQLPQLPPPDPLTSPVTGWTRAHWEAIADRLLDALLPYASPGLAQYRLPGPPSHSGPWSDGLEGFARTFLLAAFRIAGSGGQQPGLIERYAAGLAAGTDPHSPDRWPPITNRGQPMVEAASLAIALHETRPWIWDRLDDRVRQRIADWLGGFVGAVVNDSNWRLFQVITEEFLASVGATHSRREIDAGLARLEDWYRGDGWYTDGDGRKFDYYNAWALHLYPVLWARIAGPRADPGPVAAHRARLRSFLHDHQHFFGADGAPVHQGRSLTYRFATTAPLWAGVLADATPLPPGRTRRLASGALRHFAERGVPDEHGLLTLGWYGPFLPVTQRYSGPASPYWASKAFLGLLLPADHPVWTATEEPGPVESADVRLALPAPGWLLHSTATDGIVRLVNHGSDRLPPPPATAEDSPHYARFAYSSATAPETPPAPHPGPDNHIALLAPDGTPTRRGRIHPLGVEGAHAASWHRALLPGSGAGHRIETVSVVHGPWEVRVHRVDAPPGTPVREGGWAVADDTAPPTARTGPGRARARRTDGLTSALVGLYGWSDDEGTVVAAVGANAYGHHSATPLLTLPSHPGGTHLLVTLVVLSADPEVHAVVEGTRVRAGADGGVEIRFPDGTRESVAP</sequence>
<gene>
    <name evidence="3" type="ORF">OHB29_03585</name>
</gene>
<feature type="compositionally biased region" description="Low complexity" evidence="1">
    <location>
        <begin position="8"/>
        <end position="17"/>
    </location>
</feature>
<evidence type="ECO:0000259" key="2">
    <source>
        <dbReference type="Pfam" id="PF10022"/>
    </source>
</evidence>
<organism evidence="3 4">
    <name type="scientific">Streptomyces violaceus</name>
    <name type="common">Streptomyces venezuelae</name>
    <dbReference type="NCBI Taxonomy" id="1936"/>
    <lineage>
        <taxon>Bacteria</taxon>
        <taxon>Bacillati</taxon>
        <taxon>Actinomycetota</taxon>
        <taxon>Actinomycetes</taxon>
        <taxon>Kitasatosporales</taxon>
        <taxon>Streptomycetaceae</taxon>
        <taxon>Streptomyces</taxon>
    </lineage>
</organism>
<dbReference type="PANTHER" id="PTHR35339">
    <property type="entry name" value="LINALOOL DEHYDRATASE_ISOMERASE DOMAIN-CONTAINING PROTEIN"/>
    <property type="match status" value="1"/>
</dbReference>
<dbReference type="InterPro" id="IPR016624">
    <property type="entry name" value="UCP014753"/>
</dbReference>
<feature type="region of interest" description="Disordered" evidence="1">
    <location>
        <begin position="1"/>
        <end position="29"/>
    </location>
</feature>
<proteinExistence type="predicted"/>
<feature type="region of interest" description="Disordered" evidence="1">
    <location>
        <begin position="513"/>
        <end position="546"/>
    </location>
</feature>
<accession>A0ABZ1NL36</accession>
<evidence type="ECO:0000256" key="1">
    <source>
        <dbReference type="SAM" id="MobiDB-lite"/>
    </source>
</evidence>
<dbReference type="InterPro" id="IPR008930">
    <property type="entry name" value="Terpenoid_cyclase/PrenylTrfase"/>
</dbReference>
<feature type="domain" description="DUF2264" evidence="2">
    <location>
        <begin position="34"/>
        <end position="378"/>
    </location>
</feature>
<protein>
    <submittedName>
        <fullName evidence="3">DUF2264 domain-containing protein</fullName>
    </submittedName>
</protein>
<evidence type="ECO:0000313" key="4">
    <source>
        <dbReference type="Proteomes" id="UP001341259"/>
    </source>
</evidence>
<evidence type="ECO:0000313" key="3">
    <source>
        <dbReference type="EMBL" id="WUG92176.1"/>
    </source>
</evidence>
<dbReference type="InterPro" id="IPR049349">
    <property type="entry name" value="DUF2264_N"/>
</dbReference>
<dbReference type="RefSeq" id="WP_328336602.1">
    <property type="nucleotide sequence ID" value="NZ_CP107906.1"/>
</dbReference>
<dbReference type="Proteomes" id="UP001341259">
    <property type="component" value="Chromosome"/>
</dbReference>
<keyword evidence="4" id="KW-1185">Reference proteome</keyword>
<name>A0ABZ1NL36_STRVL</name>
<dbReference type="SUPFAM" id="SSF48239">
    <property type="entry name" value="Terpenoid cyclases/Protein prenyltransferases"/>
    <property type="match status" value="1"/>
</dbReference>
<reference evidence="3 4" key="1">
    <citation type="submission" date="2022-10" db="EMBL/GenBank/DDBJ databases">
        <title>The complete genomes of actinobacterial strains from the NBC collection.</title>
        <authorList>
            <person name="Joergensen T.S."/>
            <person name="Alvarez Arevalo M."/>
            <person name="Sterndorff E.B."/>
            <person name="Faurdal D."/>
            <person name="Vuksanovic O."/>
            <person name="Mourched A.-S."/>
            <person name="Charusanti P."/>
            <person name="Shaw S."/>
            <person name="Blin K."/>
            <person name="Weber T."/>
        </authorList>
    </citation>
    <scope>NUCLEOTIDE SEQUENCE [LARGE SCALE GENOMIC DNA]</scope>
    <source>
        <strain evidence="3 4">NBC_00456</strain>
    </source>
</reference>